<proteinExistence type="predicted"/>
<dbReference type="OrthoDB" id="1106148at2759"/>
<dbReference type="GO" id="GO:0007005">
    <property type="term" value="P:mitochondrion organization"/>
    <property type="evidence" value="ECO:0007669"/>
    <property type="project" value="InterPro"/>
</dbReference>
<dbReference type="InterPro" id="IPR055304">
    <property type="entry name" value="CHCHD2/10-like"/>
</dbReference>
<sequence length="158" mass="17249">MGRRSGRSASPRSSGPVRRAPSSPMRTTTPATVPPPAPQQRQPGLLGQMAATAGGVAIGSAVGHAVGNMFSGGRSAEQEQQPMYNEQQSGGQKQYSNDCEVEWRQFLDCTERQNDVSFCQSFNDLLKDCKARMQGDHDAYYFVDSIKCKSGLENMERL</sequence>
<evidence type="ECO:0000313" key="2">
    <source>
        <dbReference type="EMBL" id="CAD2159750.1"/>
    </source>
</evidence>
<feature type="region of interest" description="Disordered" evidence="1">
    <location>
        <begin position="1"/>
        <end position="43"/>
    </location>
</feature>
<dbReference type="GO" id="GO:0005634">
    <property type="term" value="C:nucleus"/>
    <property type="evidence" value="ECO:0007669"/>
    <property type="project" value="TreeGrafter"/>
</dbReference>
<feature type="compositionally biased region" description="Low complexity" evidence="1">
    <location>
        <begin position="7"/>
        <end position="31"/>
    </location>
</feature>
<organism evidence="2 3">
    <name type="scientific">Meloidogyne enterolobii</name>
    <name type="common">Root-knot nematode worm</name>
    <name type="synonym">Meloidogyne mayaguensis</name>
    <dbReference type="NCBI Taxonomy" id="390850"/>
    <lineage>
        <taxon>Eukaryota</taxon>
        <taxon>Metazoa</taxon>
        <taxon>Ecdysozoa</taxon>
        <taxon>Nematoda</taxon>
        <taxon>Chromadorea</taxon>
        <taxon>Rhabditida</taxon>
        <taxon>Tylenchina</taxon>
        <taxon>Tylenchomorpha</taxon>
        <taxon>Tylenchoidea</taxon>
        <taxon>Meloidogynidae</taxon>
        <taxon>Meloidogyninae</taxon>
        <taxon>Meloidogyne</taxon>
    </lineage>
</organism>
<evidence type="ECO:0000256" key="1">
    <source>
        <dbReference type="SAM" id="MobiDB-lite"/>
    </source>
</evidence>
<name>A0A6V7UJT4_MELEN</name>
<protein>
    <submittedName>
        <fullName evidence="2">Uncharacterized protein</fullName>
    </submittedName>
</protein>
<feature type="region of interest" description="Disordered" evidence="1">
    <location>
        <begin position="67"/>
        <end position="95"/>
    </location>
</feature>
<reference evidence="2 3" key="1">
    <citation type="submission" date="2020-08" db="EMBL/GenBank/DDBJ databases">
        <authorList>
            <person name="Koutsovoulos G."/>
            <person name="Danchin GJ E."/>
        </authorList>
    </citation>
    <scope>NUCLEOTIDE SEQUENCE [LARGE SCALE GENOMIC DNA]</scope>
</reference>
<evidence type="ECO:0000313" key="3">
    <source>
        <dbReference type="Proteomes" id="UP000580250"/>
    </source>
</evidence>
<dbReference type="EMBL" id="CAJEWN010000076">
    <property type="protein sequence ID" value="CAD2159750.1"/>
    <property type="molecule type" value="Genomic_DNA"/>
</dbReference>
<accession>A0A6V7UJT4</accession>
<feature type="compositionally biased region" description="Polar residues" evidence="1">
    <location>
        <begin position="78"/>
        <end position="95"/>
    </location>
</feature>
<gene>
    <name evidence="2" type="ORF">MENT_LOCUS13867</name>
</gene>
<comment type="caution">
    <text evidence="2">The sequence shown here is derived from an EMBL/GenBank/DDBJ whole genome shotgun (WGS) entry which is preliminary data.</text>
</comment>
<dbReference type="Proteomes" id="UP000580250">
    <property type="component" value="Unassembled WGS sequence"/>
</dbReference>
<dbReference type="AlphaFoldDB" id="A0A6V7UJT4"/>
<dbReference type="PANTHER" id="PTHR13523">
    <property type="entry name" value="COILED-COIL-HELIX-COILED-COIL-HELIX DOMAIN CONTAINING 2/NUR77"/>
    <property type="match status" value="1"/>
</dbReference>
<dbReference type="GO" id="GO:0005739">
    <property type="term" value="C:mitochondrion"/>
    <property type="evidence" value="ECO:0007669"/>
    <property type="project" value="TreeGrafter"/>
</dbReference>
<dbReference type="PANTHER" id="PTHR13523:SF2">
    <property type="entry name" value="COILED-COIL-HELIX-COILED-COIL-HELIX DOMAIN CONTAINING 2, ISOFORM A-RELATED"/>
    <property type="match status" value="1"/>
</dbReference>